<keyword evidence="2" id="KW-0175">Coiled coil</keyword>
<comment type="caution">
    <text evidence="4">The sequence shown here is derived from an EMBL/GenBank/DDBJ whole genome shotgun (WGS) entry which is preliminary data.</text>
</comment>
<gene>
    <name evidence="4" type="ORF">EDS130_LOCUS13968</name>
    <name evidence="5" type="ORF">XAT740_LOCUS30557</name>
</gene>
<dbReference type="EMBL" id="CAJNOR010002734">
    <property type="protein sequence ID" value="CAF1333436.1"/>
    <property type="molecule type" value="Genomic_DNA"/>
</dbReference>
<dbReference type="Proteomes" id="UP000663828">
    <property type="component" value="Unassembled WGS sequence"/>
</dbReference>
<dbReference type="OrthoDB" id="268027at2759"/>
<dbReference type="PANTHER" id="PTHR13015:SF0">
    <property type="entry name" value="WASH COMPLEX SUBUNIT 3"/>
    <property type="match status" value="1"/>
</dbReference>
<name>A0A814FHB2_ADIRI</name>
<dbReference type="Pfam" id="PF10152">
    <property type="entry name" value="CCDC53"/>
    <property type="match status" value="1"/>
</dbReference>
<feature type="compositionally biased region" description="Pro residues" evidence="3">
    <location>
        <begin position="115"/>
        <end position="146"/>
    </location>
</feature>
<evidence type="ECO:0000313" key="4">
    <source>
        <dbReference type="EMBL" id="CAF0982838.1"/>
    </source>
</evidence>
<evidence type="ECO:0000313" key="5">
    <source>
        <dbReference type="EMBL" id="CAF1333436.1"/>
    </source>
</evidence>
<dbReference type="GO" id="GO:0030041">
    <property type="term" value="P:actin filament polymerization"/>
    <property type="evidence" value="ECO:0007669"/>
    <property type="project" value="TreeGrafter"/>
</dbReference>
<proteinExistence type="inferred from homology"/>
<dbReference type="InterPro" id="IPR019309">
    <property type="entry name" value="WASHC3"/>
</dbReference>
<sequence length="192" mass="21042">MDLSSDDNHELLQTALDYTQVEPINQRRQTEHINQFLLNTVHFFNTFSAQVENKFQKLETNLQRIEADFAILDSKLRSTPGYQTLDLPIVSSPVSSAAAVAEPTTSSVNTSTASIPPPPPPPPPVPPPGGGIPVPPPPPPPPPPAEPAKVEDPRTEKYRKMLTMGVRREAVRHKMVIDGLDQEMIESVIGTD</sequence>
<protein>
    <submittedName>
        <fullName evidence="4">Uncharacterized protein</fullName>
    </submittedName>
</protein>
<dbReference type="GO" id="GO:0071203">
    <property type="term" value="C:WASH complex"/>
    <property type="evidence" value="ECO:0007669"/>
    <property type="project" value="InterPro"/>
</dbReference>
<dbReference type="AlphaFoldDB" id="A0A814FHB2"/>
<evidence type="ECO:0000313" key="6">
    <source>
        <dbReference type="Proteomes" id="UP000663828"/>
    </source>
</evidence>
<dbReference type="Proteomes" id="UP000663852">
    <property type="component" value="Unassembled WGS sequence"/>
</dbReference>
<dbReference type="PANTHER" id="PTHR13015">
    <property type="entry name" value="PROTEIN AD-016-RELATED"/>
    <property type="match status" value="1"/>
</dbReference>
<evidence type="ECO:0000256" key="1">
    <source>
        <dbReference type="ARBA" id="ARBA00006290"/>
    </source>
</evidence>
<feature type="coiled-coil region" evidence="2">
    <location>
        <begin position="48"/>
        <end position="75"/>
    </location>
</feature>
<comment type="similarity">
    <text evidence="1">Belongs to the CCDC53 family.</text>
</comment>
<feature type="region of interest" description="Disordered" evidence="3">
    <location>
        <begin position="101"/>
        <end position="162"/>
    </location>
</feature>
<keyword evidence="6" id="KW-1185">Reference proteome</keyword>
<evidence type="ECO:0000256" key="3">
    <source>
        <dbReference type="SAM" id="MobiDB-lite"/>
    </source>
</evidence>
<feature type="compositionally biased region" description="Basic and acidic residues" evidence="3">
    <location>
        <begin position="148"/>
        <end position="159"/>
    </location>
</feature>
<accession>A0A814FHB2</accession>
<reference evidence="4" key="1">
    <citation type="submission" date="2021-02" db="EMBL/GenBank/DDBJ databases">
        <authorList>
            <person name="Nowell W R."/>
        </authorList>
    </citation>
    <scope>NUCLEOTIDE SEQUENCE</scope>
</reference>
<dbReference type="GO" id="GO:0006887">
    <property type="term" value="P:exocytosis"/>
    <property type="evidence" value="ECO:0007669"/>
    <property type="project" value="TreeGrafter"/>
</dbReference>
<evidence type="ECO:0000313" key="7">
    <source>
        <dbReference type="Proteomes" id="UP000663852"/>
    </source>
</evidence>
<evidence type="ECO:0000256" key="2">
    <source>
        <dbReference type="SAM" id="Coils"/>
    </source>
</evidence>
<dbReference type="Gene3D" id="1.20.5.110">
    <property type="match status" value="1"/>
</dbReference>
<organism evidence="4 7">
    <name type="scientific">Adineta ricciae</name>
    <name type="common">Rotifer</name>
    <dbReference type="NCBI Taxonomy" id="249248"/>
    <lineage>
        <taxon>Eukaryota</taxon>
        <taxon>Metazoa</taxon>
        <taxon>Spiralia</taxon>
        <taxon>Gnathifera</taxon>
        <taxon>Rotifera</taxon>
        <taxon>Eurotatoria</taxon>
        <taxon>Bdelloidea</taxon>
        <taxon>Adinetida</taxon>
        <taxon>Adinetidae</taxon>
        <taxon>Adineta</taxon>
    </lineage>
</organism>
<dbReference type="EMBL" id="CAJNOJ010000056">
    <property type="protein sequence ID" value="CAF0982838.1"/>
    <property type="molecule type" value="Genomic_DNA"/>
</dbReference>